<dbReference type="EMBL" id="JAGTJS010000010">
    <property type="protein sequence ID" value="KAH7254443.1"/>
    <property type="molecule type" value="Genomic_DNA"/>
</dbReference>
<evidence type="ECO:0000256" key="2">
    <source>
        <dbReference type="RuleBase" id="RU361163"/>
    </source>
</evidence>
<keyword evidence="4" id="KW-0812">Transmembrane</keyword>
<evidence type="ECO:0000313" key="6">
    <source>
        <dbReference type="EMBL" id="KAH7254443.1"/>
    </source>
</evidence>
<dbReference type="PANTHER" id="PTHR34002">
    <property type="entry name" value="BLR1656 PROTEIN"/>
    <property type="match status" value="1"/>
</dbReference>
<keyword evidence="2" id="KW-0378">Hydrolase</keyword>
<keyword evidence="2" id="KW-0326">Glycosidase</keyword>
<feature type="transmembrane region" description="Helical" evidence="4">
    <location>
        <begin position="665"/>
        <end position="691"/>
    </location>
</feature>
<dbReference type="InterPro" id="IPR013320">
    <property type="entry name" value="ConA-like_dom_sf"/>
</dbReference>
<feature type="signal peptide" evidence="5">
    <location>
        <begin position="1"/>
        <end position="20"/>
    </location>
</feature>
<dbReference type="Proteomes" id="UP000736672">
    <property type="component" value="Unassembled WGS sequence"/>
</dbReference>
<keyword evidence="2" id="KW-0624">Polysaccharide degradation</keyword>
<dbReference type="AlphaFoldDB" id="A0A9P9KAU7"/>
<evidence type="ECO:0000313" key="7">
    <source>
        <dbReference type="Proteomes" id="UP000736672"/>
    </source>
</evidence>
<dbReference type="SUPFAM" id="SSF49899">
    <property type="entry name" value="Concanavalin A-like lectins/glucanases"/>
    <property type="match status" value="1"/>
</dbReference>
<name>A0A9P9KAU7_FUSSL</name>
<accession>A0A9P9KAU7</accession>
<evidence type="ECO:0000256" key="5">
    <source>
        <dbReference type="SAM" id="SignalP"/>
    </source>
</evidence>
<feature type="chain" id="PRO_5040325784" evidence="5">
    <location>
        <begin position="21"/>
        <end position="708"/>
    </location>
</feature>
<feature type="transmembrane region" description="Helical" evidence="4">
    <location>
        <begin position="351"/>
        <end position="372"/>
    </location>
</feature>
<dbReference type="InterPro" id="IPR002594">
    <property type="entry name" value="GH12"/>
</dbReference>
<feature type="transmembrane region" description="Helical" evidence="4">
    <location>
        <begin position="431"/>
        <end position="451"/>
    </location>
</feature>
<keyword evidence="7" id="KW-1185">Reference proteome</keyword>
<dbReference type="GO" id="GO:0000272">
    <property type="term" value="P:polysaccharide catabolic process"/>
    <property type="evidence" value="ECO:0007669"/>
    <property type="project" value="UniProtKB-KW"/>
</dbReference>
<comment type="caution">
    <text evidence="6">The sequence shown here is derived from an EMBL/GenBank/DDBJ whole genome shotgun (WGS) entry which is preliminary data.</text>
</comment>
<gene>
    <name evidence="6" type="ORF">B0J15DRAFT_446388</name>
</gene>
<comment type="similarity">
    <text evidence="1 2">Belongs to the glycosyl hydrolase 12 (cellulase H) family.</text>
</comment>
<feature type="transmembrane region" description="Helical" evidence="4">
    <location>
        <begin position="463"/>
        <end position="491"/>
    </location>
</feature>
<dbReference type="Pfam" id="PF01670">
    <property type="entry name" value="Glyco_hydro_12"/>
    <property type="match status" value="1"/>
</dbReference>
<dbReference type="Gene3D" id="2.60.120.180">
    <property type="match status" value="1"/>
</dbReference>
<dbReference type="GO" id="GO:0008810">
    <property type="term" value="F:cellulase activity"/>
    <property type="evidence" value="ECO:0007669"/>
    <property type="project" value="InterPro"/>
</dbReference>
<protein>
    <submittedName>
        <fullName evidence="6">Concanavalin A-like lectin/glucanase domain-containing protein</fullName>
    </submittedName>
</protein>
<dbReference type="PANTHER" id="PTHR34002:SF11">
    <property type="entry name" value="CONCANAVALIN A-LIKE LECTIN_GLUCANASE"/>
    <property type="match status" value="1"/>
</dbReference>
<dbReference type="OrthoDB" id="89349at2759"/>
<keyword evidence="4" id="KW-0472">Membrane</keyword>
<evidence type="ECO:0000256" key="4">
    <source>
        <dbReference type="SAM" id="Phobius"/>
    </source>
</evidence>
<evidence type="ECO:0000256" key="1">
    <source>
        <dbReference type="ARBA" id="ARBA00005519"/>
    </source>
</evidence>
<sequence length="708" mass="80222">MRLVVGAANAVALLLGVVSATSDHVTTICDKQRFGELNDSLMYYPNAWNDKSPKDGFVCMRVDNSTPPSFDAIWDWDKDIQDVHSFPYVRFSHKDIPLRLSSLQSIRLSTKWMYTPGSPSDPPRDFTQSVWAENKAELQRDGVQANAAWDFFLDDDRNRTLYPQDAAIEFMVWLGRVGDPWWLGRQENMILSNVTLGETEFSLYYGRNSGGTHVFTAVTRNGEDVLSFDEDFYPLFEYILEQAHKHIDTPNDLPKDPWLGIVEFGTETWLSDGNVTFTAADFSMELNGPVRNRTKTNSSDDDSTGGDDNSTDGNDKNSSDDEEDHASTLSRSMLSYALMSSTASVAMESRLWRALFALPILAFSGLMVRAFAMGEPVGPVIQNMLENSYFTWDGGSVKILKEFYGITLLDEIFAHITVAFAQLQFFSDPRAYWHSLVFLTDFAGMYMVFLIEGYRPANKFPLVRFPFIILFLAQLLGIGFLAPVYFFFFYVSTPAYKLTTPSLHRPGVASCVALLPTIALSYFSSHFPSYFHPSLEARNWWNWIWQLFPVWASFIMLVISKTISGVSKTRSTKGDSNQELVILRVTVYLLAFISTATWWYTIPKIEGPLSEVFMPQYFVEFPQEPDECLRTIIQYDYVCTYSAGFLWLAYHFSDLEKAGICEVPWIRALAVAGVVGAVVGPGSLFILIWLLREELLASQASVREPEKF</sequence>
<feature type="region of interest" description="Disordered" evidence="3">
    <location>
        <begin position="288"/>
        <end position="325"/>
    </location>
</feature>
<reference evidence="6" key="1">
    <citation type="journal article" date="2021" name="Nat. Commun.">
        <title>Genetic determinants of endophytism in the Arabidopsis root mycobiome.</title>
        <authorList>
            <person name="Mesny F."/>
            <person name="Miyauchi S."/>
            <person name="Thiergart T."/>
            <person name="Pickel B."/>
            <person name="Atanasova L."/>
            <person name="Karlsson M."/>
            <person name="Huettel B."/>
            <person name="Barry K.W."/>
            <person name="Haridas S."/>
            <person name="Chen C."/>
            <person name="Bauer D."/>
            <person name="Andreopoulos W."/>
            <person name="Pangilinan J."/>
            <person name="LaButti K."/>
            <person name="Riley R."/>
            <person name="Lipzen A."/>
            <person name="Clum A."/>
            <person name="Drula E."/>
            <person name="Henrissat B."/>
            <person name="Kohler A."/>
            <person name="Grigoriev I.V."/>
            <person name="Martin F.M."/>
            <person name="Hacquard S."/>
        </authorList>
    </citation>
    <scope>NUCLEOTIDE SEQUENCE</scope>
    <source>
        <strain evidence="6">FSSC 5 MPI-SDFR-AT-0091</strain>
    </source>
</reference>
<feature type="transmembrane region" description="Helical" evidence="4">
    <location>
        <begin position="543"/>
        <end position="560"/>
    </location>
</feature>
<dbReference type="InterPro" id="IPR013319">
    <property type="entry name" value="GH11/12"/>
</dbReference>
<organism evidence="6 7">
    <name type="scientific">Fusarium solani</name>
    <name type="common">Filamentous fungus</name>
    <dbReference type="NCBI Taxonomy" id="169388"/>
    <lineage>
        <taxon>Eukaryota</taxon>
        <taxon>Fungi</taxon>
        <taxon>Dikarya</taxon>
        <taxon>Ascomycota</taxon>
        <taxon>Pezizomycotina</taxon>
        <taxon>Sordariomycetes</taxon>
        <taxon>Hypocreomycetidae</taxon>
        <taxon>Hypocreales</taxon>
        <taxon>Nectriaceae</taxon>
        <taxon>Fusarium</taxon>
        <taxon>Fusarium solani species complex</taxon>
    </lineage>
</organism>
<evidence type="ECO:0000256" key="3">
    <source>
        <dbReference type="SAM" id="MobiDB-lite"/>
    </source>
</evidence>
<feature type="transmembrane region" description="Helical" evidence="4">
    <location>
        <begin position="581"/>
        <end position="600"/>
    </location>
</feature>
<keyword evidence="5" id="KW-0732">Signal</keyword>
<keyword evidence="2" id="KW-0119">Carbohydrate metabolism</keyword>
<keyword evidence="4" id="KW-1133">Transmembrane helix</keyword>
<feature type="transmembrane region" description="Helical" evidence="4">
    <location>
        <begin position="503"/>
        <end position="523"/>
    </location>
</feature>
<proteinExistence type="inferred from homology"/>